<evidence type="ECO:0000256" key="10">
    <source>
        <dbReference type="HAMAP-Rule" id="MF_00315"/>
    </source>
</evidence>
<feature type="binding site" evidence="10">
    <location>
        <begin position="113"/>
        <end position="115"/>
    </location>
    <ligand>
        <name>thiamine diphosphate</name>
        <dbReference type="ChEBI" id="CHEBI:58937"/>
    </ligand>
</feature>
<feature type="binding site" evidence="10">
    <location>
        <position position="173"/>
    </location>
    <ligand>
        <name>Mg(2+)</name>
        <dbReference type="ChEBI" id="CHEBI:18420"/>
    </ligand>
</feature>
<dbReference type="CDD" id="cd02007">
    <property type="entry name" value="TPP_DXS"/>
    <property type="match status" value="1"/>
</dbReference>
<comment type="caution">
    <text evidence="12">The sequence shown here is derived from an EMBL/GenBank/DDBJ whole genome shotgun (WGS) entry which is preliminary data.</text>
</comment>
<dbReference type="GO" id="GO:0030976">
    <property type="term" value="F:thiamine pyrophosphate binding"/>
    <property type="evidence" value="ECO:0007669"/>
    <property type="project" value="UniProtKB-UniRule"/>
</dbReference>
<accession>A0A412PES3</accession>
<keyword evidence="8 10" id="KW-0786">Thiamine pyrophosphate</keyword>
<evidence type="ECO:0000256" key="5">
    <source>
        <dbReference type="ARBA" id="ARBA00022723"/>
    </source>
</evidence>
<evidence type="ECO:0000256" key="6">
    <source>
        <dbReference type="ARBA" id="ARBA00022842"/>
    </source>
</evidence>
<gene>
    <name evidence="10 12" type="primary">dxs</name>
    <name evidence="12" type="ORF">DWX20_04725</name>
</gene>
<evidence type="ECO:0000256" key="4">
    <source>
        <dbReference type="ARBA" id="ARBA00022679"/>
    </source>
</evidence>
<comment type="function">
    <text evidence="10">Catalyzes the acyloin condensation reaction between C atoms 2 and 3 of pyruvate and glyceraldehyde 3-phosphate to yield 1-deoxy-D-xylulose-5-phosphate (DXP).</text>
</comment>
<dbReference type="SUPFAM" id="SSF52922">
    <property type="entry name" value="TK C-terminal domain-like"/>
    <property type="match status" value="1"/>
</dbReference>
<dbReference type="GO" id="GO:0009228">
    <property type="term" value="P:thiamine biosynthetic process"/>
    <property type="evidence" value="ECO:0007669"/>
    <property type="project" value="UniProtKB-UniRule"/>
</dbReference>
<feature type="binding site" evidence="10">
    <location>
        <begin position="145"/>
        <end position="146"/>
    </location>
    <ligand>
        <name>thiamine diphosphate</name>
        <dbReference type="ChEBI" id="CHEBI:58937"/>
    </ligand>
</feature>
<dbReference type="GO" id="GO:0000287">
    <property type="term" value="F:magnesium ion binding"/>
    <property type="evidence" value="ECO:0007669"/>
    <property type="project" value="UniProtKB-UniRule"/>
</dbReference>
<evidence type="ECO:0000313" key="12">
    <source>
        <dbReference type="EMBL" id="RGT56117.1"/>
    </source>
</evidence>
<feature type="binding site" evidence="10">
    <location>
        <position position="283"/>
    </location>
    <ligand>
        <name>thiamine diphosphate</name>
        <dbReference type="ChEBI" id="CHEBI:58937"/>
    </ligand>
</feature>
<dbReference type="EC" id="2.2.1.7" evidence="10"/>
<dbReference type="GO" id="GO:0019288">
    <property type="term" value="P:isopentenyl diphosphate biosynthetic process, methylerythritol 4-phosphate pathway"/>
    <property type="evidence" value="ECO:0007669"/>
    <property type="project" value="TreeGrafter"/>
</dbReference>
<dbReference type="PANTHER" id="PTHR43322:SF5">
    <property type="entry name" value="1-DEOXY-D-XYLULOSE-5-PHOSPHATE SYNTHASE, CHLOROPLASTIC"/>
    <property type="match status" value="1"/>
</dbReference>
<reference evidence="12 13" key="1">
    <citation type="submission" date="2018-08" db="EMBL/GenBank/DDBJ databases">
        <title>A genome reference for cultivated species of the human gut microbiota.</title>
        <authorList>
            <person name="Zou Y."/>
            <person name="Xue W."/>
            <person name="Luo G."/>
        </authorList>
    </citation>
    <scope>NUCLEOTIDE SEQUENCE [LARGE SCALE GENOMIC DNA]</scope>
    <source>
        <strain evidence="12 13">AF18-46</strain>
    </source>
</reference>
<evidence type="ECO:0000256" key="2">
    <source>
        <dbReference type="ARBA" id="ARBA00011081"/>
    </source>
</evidence>
<feature type="binding site" evidence="10">
    <location>
        <position position="173"/>
    </location>
    <ligand>
        <name>thiamine diphosphate</name>
        <dbReference type="ChEBI" id="CHEBI:58937"/>
    </ligand>
</feature>
<dbReference type="Gene3D" id="3.40.50.970">
    <property type="match status" value="2"/>
</dbReference>
<feature type="binding site" evidence="10">
    <location>
        <position position="144"/>
    </location>
    <ligand>
        <name>Mg(2+)</name>
        <dbReference type="ChEBI" id="CHEBI:18420"/>
    </ligand>
</feature>
<dbReference type="InterPro" id="IPR033248">
    <property type="entry name" value="Transketolase_C"/>
</dbReference>
<comment type="subunit">
    <text evidence="3 10">Homodimer.</text>
</comment>
<dbReference type="PANTHER" id="PTHR43322">
    <property type="entry name" value="1-D-DEOXYXYLULOSE 5-PHOSPHATE SYNTHASE-RELATED"/>
    <property type="match status" value="1"/>
</dbReference>
<evidence type="ECO:0000256" key="3">
    <source>
        <dbReference type="ARBA" id="ARBA00011738"/>
    </source>
</evidence>
<comment type="catalytic activity">
    <reaction evidence="10">
        <text>D-glyceraldehyde 3-phosphate + pyruvate + H(+) = 1-deoxy-D-xylulose 5-phosphate + CO2</text>
        <dbReference type="Rhea" id="RHEA:12605"/>
        <dbReference type="ChEBI" id="CHEBI:15361"/>
        <dbReference type="ChEBI" id="CHEBI:15378"/>
        <dbReference type="ChEBI" id="CHEBI:16526"/>
        <dbReference type="ChEBI" id="CHEBI:57792"/>
        <dbReference type="ChEBI" id="CHEBI:59776"/>
        <dbReference type="EC" id="2.2.1.7"/>
    </reaction>
</comment>
<feature type="binding site" evidence="10">
    <location>
        <position position="367"/>
    </location>
    <ligand>
        <name>thiamine diphosphate</name>
        <dbReference type="ChEBI" id="CHEBI:58937"/>
    </ligand>
</feature>
<evidence type="ECO:0000256" key="1">
    <source>
        <dbReference type="ARBA" id="ARBA00004980"/>
    </source>
</evidence>
<dbReference type="EMBL" id="QRWX01000002">
    <property type="protein sequence ID" value="RGT56117.1"/>
    <property type="molecule type" value="Genomic_DNA"/>
</dbReference>
<dbReference type="RefSeq" id="WP_118764675.1">
    <property type="nucleotide sequence ID" value="NZ_CABJCF010000002.1"/>
</dbReference>
<dbReference type="PROSITE" id="PS00802">
    <property type="entry name" value="TRANSKETOLASE_2"/>
    <property type="match status" value="1"/>
</dbReference>
<dbReference type="InterPro" id="IPR029061">
    <property type="entry name" value="THDP-binding"/>
</dbReference>
<dbReference type="Pfam" id="PF02780">
    <property type="entry name" value="Transketolase_C"/>
    <property type="match status" value="1"/>
</dbReference>
<dbReference type="GO" id="GO:0008661">
    <property type="term" value="F:1-deoxy-D-xylulose-5-phosphate synthase activity"/>
    <property type="evidence" value="ECO:0007669"/>
    <property type="project" value="UniProtKB-UniRule"/>
</dbReference>
<proteinExistence type="inferred from homology"/>
<dbReference type="CDD" id="cd07033">
    <property type="entry name" value="TPP_PYR_DXS_TK_like"/>
    <property type="match status" value="1"/>
</dbReference>
<dbReference type="InterPro" id="IPR005477">
    <property type="entry name" value="Dxylulose-5-P_synthase"/>
</dbReference>
<sequence length="619" mass="68458">MELNEIRDPAFLKTLNNSQLKDLAEQIRKFLIYSLSKTGGHLASNLGIVELTIALHYVFDSPKDKIIFDVGHQSYVHKILTGRADRFSTLRQYKGISGFQKRSESTHDVWEAGHSSTSLSAALGMAVARDLNKENYSIIPVIGDGAISNGLSLEALNEIGVEKRNIIIIFNDNNMSISKNVGAMNAGFSKLRTLKGYNTFKSSLKRSLSGNPIGDALYKGLKVVKDSMREAVIDGGIFEEFGLDYMGPVDGHNIHDLIQVLETAKHHSGPTLIHVMTKKGKGYSPCEEDSEGHWHGVGPFNIETGKPLHEVPCGFSAWGPFMSHCVAEFAQNDKDIVSLTPAMINGSGMGVLFAKYPERSFDTGIAEEHTATFAAGLAISGMKPYMCIYSSFLQRAYDEINHDICRMDLPVVIGVDHAGLVGGDGETHQGIFDIGILSGLPNMIISHPKDAQEAKDLLYTAFNQNHPFAVRFPKGEVKTSAVCKANLIPIGQWELLHDSPENKVAIITYGDMVNKLLDKVMSNNLPVTIVNARYIKPLDQEMIMSLVKRKLKLFVYEQDYKTNGLGSLILQYLNESEICLPIKIYGLPDKFIPQGTSAQLRKEYHIDMNTFLADVQQYL</sequence>
<dbReference type="UniPathway" id="UPA00064">
    <property type="reaction ID" value="UER00091"/>
</dbReference>
<dbReference type="HAMAP" id="MF_00315">
    <property type="entry name" value="DXP_synth"/>
    <property type="match status" value="1"/>
</dbReference>
<evidence type="ECO:0000313" key="13">
    <source>
        <dbReference type="Proteomes" id="UP000284731"/>
    </source>
</evidence>
<evidence type="ECO:0000256" key="9">
    <source>
        <dbReference type="ARBA" id="ARBA00023229"/>
    </source>
</evidence>
<feature type="domain" description="Transketolase-like pyrimidine-binding" evidence="11">
    <location>
        <begin position="316"/>
        <end position="479"/>
    </location>
</feature>
<evidence type="ECO:0000256" key="8">
    <source>
        <dbReference type="ARBA" id="ARBA00023052"/>
    </source>
</evidence>
<keyword evidence="5 10" id="KW-0479">Metal-binding</keyword>
<dbReference type="NCBIfam" id="NF003933">
    <property type="entry name" value="PRK05444.2-2"/>
    <property type="match status" value="1"/>
</dbReference>
<dbReference type="SMART" id="SM00861">
    <property type="entry name" value="Transket_pyr"/>
    <property type="match status" value="1"/>
</dbReference>
<evidence type="ECO:0000256" key="7">
    <source>
        <dbReference type="ARBA" id="ARBA00022977"/>
    </source>
</evidence>
<dbReference type="GO" id="GO:0005829">
    <property type="term" value="C:cytosol"/>
    <property type="evidence" value="ECO:0007669"/>
    <property type="project" value="TreeGrafter"/>
</dbReference>
<dbReference type="Gene3D" id="3.40.50.920">
    <property type="match status" value="1"/>
</dbReference>
<keyword evidence="9 10" id="KW-0414">Isoprene biosynthesis</keyword>
<dbReference type="SUPFAM" id="SSF52518">
    <property type="entry name" value="Thiamin diphosphate-binding fold (THDP-binding)"/>
    <property type="match status" value="2"/>
</dbReference>
<keyword evidence="4 10" id="KW-0808">Transferase</keyword>
<dbReference type="Pfam" id="PF13292">
    <property type="entry name" value="DXP_synthase_N"/>
    <property type="match status" value="1"/>
</dbReference>
<dbReference type="InterPro" id="IPR009014">
    <property type="entry name" value="Transketo_C/PFOR_II"/>
</dbReference>
<dbReference type="Proteomes" id="UP000284731">
    <property type="component" value="Unassembled WGS sequence"/>
</dbReference>
<evidence type="ECO:0000259" key="11">
    <source>
        <dbReference type="SMART" id="SM00861"/>
    </source>
</evidence>
<dbReference type="NCBIfam" id="TIGR00204">
    <property type="entry name" value="dxs"/>
    <property type="match status" value="1"/>
</dbReference>
<dbReference type="AlphaFoldDB" id="A0A412PES3"/>
<comment type="cofactor">
    <cofactor evidence="10">
        <name>thiamine diphosphate</name>
        <dbReference type="ChEBI" id="CHEBI:58937"/>
    </cofactor>
    <text evidence="10">Binds 1 thiamine pyrophosphate per subunit.</text>
</comment>
<organism evidence="12 13">
    <name type="scientific">Solobacterium moorei</name>
    <dbReference type="NCBI Taxonomy" id="102148"/>
    <lineage>
        <taxon>Bacteria</taxon>
        <taxon>Bacillati</taxon>
        <taxon>Bacillota</taxon>
        <taxon>Erysipelotrichia</taxon>
        <taxon>Erysipelotrichales</taxon>
        <taxon>Erysipelotrichaceae</taxon>
        <taxon>Solobacterium</taxon>
    </lineage>
</organism>
<protein>
    <recommendedName>
        <fullName evidence="10">1-deoxy-D-xylulose-5-phosphate synthase</fullName>
        <ecNumber evidence="10">2.2.1.7</ecNumber>
    </recommendedName>
    <alternativeName>
        <fullName evidence="10">1-deoxyxylulose-5-phosphate synthase</fullName>
        <shortName evidence="10">DXP synthase</shortName>
        <shortName evidence="10">DXPS</shortName>
    </alternativeName>
</protein>
<comment type="cofactor">
    <cofactor evidence="10">
        <name>Mg(2+)</name>
        <dbReference type="ChEBI" id="CHEBI:18420"/>
    </cofactor>
    <text evidence="10">Binds 1 Mg(2+) ion per subunit.</text>
</comment>
<feature type="binding site" evidence="10">
    <location>
        <position position="72"/>
    </location>
    <ligand>
        <name>thiamine diphosphate</name>
        <dbReference type="ChEBI" id="CHEBI:58937"/>
    </ligand>
</feature>
<dbReference type="InterPro" id="IPR005475">
    <property type="entry name" value="Transketolase-like_Pyr-bd"/>
</dbReference>
<keyword evidence="6 10" id="KW-0460">Magnesium</keyword>
<dbReference type="Pfam" id="PF02779">
    <property type="entry name" value="Transket_pyr"/>
    <property type="match status" value="1"/>
</dbReference>
<comment type="pathway">
    <text evidence="1 10">Metabolic intermediate biosynthesis; 1-deoxy-D-xylulose 5-phosphate biosynthesis; 1-deoxy-D-xylulose 5-phosphate from D-glyceraldehyde 3-phosphate and pyruvate: step 1/1.</text>
</comment>
<keyword evidence="7 10" id="KW-0784">Thiamine biosynthesis</keyword>
<dbReference type="InterPro" id="IPR020826">
    <property type="entry name" value="Transketolase_BS"/>
</dbReference>
<dbReference type="GO" id="GO:0016114">
    <property type="term" value="P:terpenoid biosynthetic process"/>
    <property type="evidence" value="ECO:0007669"/>
    <property type="project" value="UniProtKB-UniRule"/>
</dbReference>
<comment type="similarity">
    <text evidence="2 10">Belongs to the transketolase family. DXPS subfamily.</text>
</comment>
<name>A0A412PES3_9FIRM</name>